<evidence type="ECO:0000313" key="7">
    <source>
        <dbReference type="Proteomes" id="UP000694861"/>
    </source>
</evidence>
<evidence type="ECO:0000256" key="3">
    <source>
        <dbReference type="ARBA" id="ARBA00022840"/>
    </source>
</evidence>
<keyword evidence="3" id="KW-0067">ATP-binding</keyword>
<keyword evidence="5" id="KW-0812">Transmembrane</keyword>
<feature type="transmembrane region" description="Helical" evidence="5">
    <location>
        <begin position="6"/>
        <end position="31"/>
    </location>
</feature>
<dbReference type="PROSITE" id="PS50011">
    <property type="entry name" value="PROTEIN_KINASE_DOM"/>
    <property type="match status" value="1"/>
</dbReference>
<dbReference type="SMART" id="SM00220">
    <property type="entry name" value="S_TKc"/>
    <property type="match status" value="1"/>
</dbReference>
<dbReference type="Gene3D" id="1.10.510.10">
    <property type="entry name" value="Transferase(Phosphotransferase) domain 1"/>
    <property type="match status" value="1"/>
</dbReference>
<keyword evidence="1" id="KW-0723">Serine/threonine-protein kinase</keyword>
<proteinExistence type="predicted"/>
<keyword evidence="2" id="KW-0547">Nucleotide-binding</keyword>
<keyword evidence="1" id="KW-0418">Kinase</keyword>
<reference evidence="7" key="1">
    <citation type="journal article" date="2012" name="Nat. Commun.">
        <title>The genome of Prunus mume.</title>
        <authorList>
            <person name="Zhang Q."/>
            <person name="Chen W."/>
            <person name="Sun L."/>
            <person name="Zhao F."/>
            <person name="Huang B."/>
            <person name="Yang W."/>
            <person name="Tao Y."/>
            <person name="Wang J."/>
            <person name="Yuan Z."/>
            <person name="Fan G."/>
            <person name="Xing Z."/>
            <person name="Han C."/>
            <person name="Pan H."/>
            <person name="Zhong X."/>
            <person name="Shi W."/>
            <person name="Liang X."/>
            <person name="Du D."/>
            <person name="Sun F."/>
            <person name="Xu Z."/>
            <person name="Hao R."/>
            <person name="Lv T."/>
            <person name="Lv Y."/>
            <person name="Zheng Z."/>
            <person name="Sun M."/>
            <person name="Luo L."/>
            <person name="Cai M."/>
            <person name="Gao Y."/>
            <person name="Wang J."/>
            <person name="Yin Y."/>
            <person name="Xu X."/>
            <person name="Cheng T."/>
            <person name="Wang J."/>
        </authorList>
    </citation>
    <scope>NUCLEOTIDE SEQUENCE [LARGE SCALE GENOMIC DNA]</scope>
</reference>
<evidence type="ECO:0000256" key="5">
    <source>
        <dbReference type="SAM" id="Phobius"/>
    </source>
</evidence>
<reference evidence="8" key="2">
    <citation type="submission" date="2025-08" db="UniProtKB">
        <authorList>
            <consortium name="RefSeq"/>
        </authorList>
    </citation>
    <scope>IDENTIFICATION</scope>
</reference>
<keyword evidence="5" id="KW-1133">Transmembrane helix</keyword>
<dbReference type="PANTHER" id="PTHR47989:SF24">
    <property type="entry name" value="CALCIUM_CALMODULIN-REGULATED RECEPTOR-LIKE KINASE 1 ISOFORM X1"/>
    <property type="match status" value="1"/>
</dbReference>
<dbReference type="Gene3D" id="3.30.200.20">
    <property type="entry name" value="Phosphorylase Kinase, domain 1"/>
    <property type="match status" value="1"/>
</dbReference>
<dbReference type="SUPFAM" id="SSF56112">
    <property type="entry name" value="Protein kinase-like (PK-like)"/>
    <property type="match status" value="1"/>
</dbReference>
<accession>A0ABM0NHU6</accession>
<dbReference type="PROSITE" id="PS00108">
    <property type="entry name" value="PROTEIN_KINASE_ST"/>
    <property type="match status" value="1"/>
</dbReference>
<organism evidence="7 8">
    <name type="scientific">Prunus mume</name>
    <name type="common">Japanese apricot</name>
    <name type="synonym">Armeniaca mume</name>
    <dbReference type="NCBI Taxonomy" id="102107"/>
    <lineage>
        <taxon>Eukaryota</taxon>
        <taxon>Viridiplantae</taxon>
        <taxon>Streptophyta</taxon>
        <taxon>Embryophyta</taxon>
        <taxon>Tracheophyta</taxon>
        <taxon>Spermatophyta</taxon>
        <taxon>Magnoliopsida</taxon>
        <taxon>eudicotyledons</taxon>
        <taxon>Gunneridae</taxon>
        <taxon>Pentapetalae</taxon>
        <taxon>rosids</taxon>
        <taxon>fabids</taxon>
        <taxon>Rosales</taxon>
        <taxon>Rosaceae</taxon>
        <taxon>Amygdaloideae</taxon>
        <taxon>Amygdaleae</taxon>
        <taxon>Prunus</taxon>
    </lineage>
</organism>
<evidence type="ECO:0000256" key="1">
    <source>
        <dbReference type="ARBA" id="ARBA00022527"/>
    </source>
</evidence>
<keyword evidence="5" id="KW-0472">Membrane</keyword>
<sequence>MMNSIILHLVVGIVAGFALGLVLGIGVVCCLRIRRRRCRRIQSQRSISAQREKAPKLPVKAVSNNGVDSSNTNTTVSEFSNFGQDSPRTSEWTNSDLLGSVGRDVQKATYNFTTAIGQGAFGPVYKAQMSTGETFAVKVLAANSTQGQNEFLAEVLLLGRLHHKSLVNLVGYMAEVGQHMLLYKYMSNGSLFSHLHGDNRKPLSWDLRVDIALDIARGLEYLHYGAVPSVVHRDIKSSNILLDRSMRARVADFGLSRQDRSKLRSSNIRGTYGYVDPEYVLTKTYTKKCDVYSFGVLLFEIITGRNPQQGLMEYVELATIDTEDKLGWQEIVDSRLDGRFNVEQLVNVADLAYKCVSSLSKNRPSMRDIVQSLSWILMMKHDTENYKQTSNDAAEETYIEIDLLDNQDPFIER</sequence>
<feature type="domain" description="Protein kinase" evidence="6">
    <location>
        <begin position="110"/>
        <end position="376"/>
    </location>
</feature>
<dbReference type="GeneID" id="103324690"/>
<dbReference type="InterPro" id="IPR000719">
    <property type="entry name" value="Prot_kinase_dom"/>
</dbReference>
<feature type="compositionally biased region" description="Polar residues" evidence="4">
    <location>
        <begin position="62"/>
        <end position="91"/>
    </location>
</feature>
<name>A0ABM0NHU6_PRUMU</name>
<dbReference type="InterPro" id="IPR008271">
    <property type="entry name" value="Ser/Thr_kinase_AS"/>
</dbReference>
<keyword evidence="7" id="KW-1185">Reference proteome</keyword>
<dbReference type="PANTHER" id="PTHR47989">
    <property type="entry name" value="OS01G0750732 PROTEIN"/>
    <property type="match status" value="1"/>
</dbReference>
<dbReference type="InterPro" id="IPR011009">
    <property type="entry name" value="Kinase-like_dom_sf"/>
</dbReference>
<dbReference type="Pfam" id="PF00069">
    <property type="entry name" value="Pkinase"/>
    <property type="match status" value="1"/>
</dbReference>
<gene>
    <name evidence="8" type="primary">LOC103324690</name>
</gene>
<evidence type="ECO:0000259" key="6">
    <source>
        <dbReference type="PROSITE" id="PS50011"/>
    </source>
</evidence>
<keyword evidence="1" id="KW-0808">Transferase</keyword>
<evidence type="ECO:0000313" key="8">
    <source>
        <dbReference type="RefSeq" id="XP_008225009.2"/>
    </source>
</evidence>
<evidence type="ECO:0000256" key="4">
    <source>
        <dbReference type="SAM" id="MobiDB-lite"/>
    </source>
</evidence>
<dbReference type="Proteomes" id="UP000694861">
    <property type="component" value="Linkage group LG3"/>
</dbReference>
<feature type="region of interest" description="Disordered" evidence="4">
    <location>
        <begin position="61"/>
        <end position="91"/>
    </location>
</feature>
<protein>
    <submittedName>
        <fullName evidence="8">Calcium/calmodulin-regulated receptor-like kinase 1</fullName>
    </submittedName>
</protein>
<dbReference type="RefSeq" id="XP_008225009.2">
    <property type="nucleotide sequence ID" value="XM_008226787.2"/>
</dbReference>
<evidence type="ECO:0000256" key="2">
    <source>
        <dbReference type="ARBA" id="ARBA00022741"/>
    </source>
</evidence>